<accession>A0A2I2ZG18</accession>
<reference evidence="1" key="3">
    <citation type="submission" date="2025-05" db="UniProtKB">
        <authorList>
            <consortium name="Ensembl"/>
        </authorList>
    </citation>
    <scope>IDENTIFICATION</scope>
</reference>
<sequence length="52" mass="5796">VRGKTFRFEMQRDLVSFPLSPAVRVKLVSAGFQTAEELLEVKPSELSKGNDS</sequence>
<evidence type="ECO:0008006" key="3">
    <source>
        <dbReference type="Google" id="ProtNLM"/>
    </source>
</evidence>
<dbReference type="Ensembl" id="ENSGGOT00000068070.1">
    <property type="protein sequence ID" value="ENSGGOP00000046210.1"/>
    <property type="gene ID" value="ENSGGOG00000038800.1"/>
</dbReference>
<proteinExistence type="predicted"/>
<keyword evidence="2" id="KW-1185">Reference proteome</keyword>
<dbReference type="Bgee" id="ENSGGOG00000038800">
    <property type="expression patterns" value="Expressed in prefrontal cortex and 4 other cell types or tissues"/>
</dbReference>
<protein>
    <recommendedName>
        <fullName evidence="3">RAD51C</fullName>
    </recommendedName>
</protein>
<name>A0A2I2ZG18_GORGO</name>
<dbReference type="STRING" id="9593.ENSGGOP00000040198"/>
<dbReference type="Ensembl" id="ENSGGOT00000058369.1">
    <property type="protein sequence ID" value="ENSGGOP00000040198.1"/>
    <property type="gene ID" value="ENSGGOG00000041438.1"/>
</dbReference>
<dbReference type="GeneTree" id="ENSGT00960000187351"/>
<reference evidence="1 2" key="1">
    <citation type="submission" date="2011-05" db="EMBL/GenBank/DDBJ databases">
        <title>Insights into the evolution of the great apes provided by the gorilla genome.</title>
        <authorList>
            <person name="Scally A."/>
        </authorList>
    </citation>
    <scope>NUCLEOTIDE SEQUENCE [LARGE SCALE GENOMIC DNA]</scope>
</reference>
<evidence type="ECO:0000313" key="1">
    <source>
        <dbReference type="Ensembl" id="ENSGGOP00000046210.1"/>
    </source>
</evidence>
<dbReference type="AlphaFoldDB" id="A0A2I2ZG18"/>
<evidence type="ECO:0000313" key="2">
    <source>
        <dbReference type="Proteomes" id="UP000001519"/>
    </source>
</evidence>
<organism evidence="1 2">
    <name type="scientific">Gorilla gorilla gorilla</name>
    <name type="common">Western lowland gorilla</name>
    <dbReference type="NCBI Taxonomy" id="9595"/>
    <lineage>
        <taxon>Eukaryota</taxon>
        <taxon>Metazoa</taxon>
        <taxon>Chordata</taxon>
        <taxon>Craniata</taxon>
        <taxon>Vertebrata</taxon>
        <taxon>Euteleostomi</taxon>
        <taxon>Mammalia</taxon>
        <taxon>Eutheria</taxon>
        <taxon>Euarchontoglires</taxon>
        <taxon>Primates</taxon>
        <taxon>Haplorrhini</taxon>
        <taxon>Catarrhini</taxon>
        <taxon>Hominidae</taxon>
        <taxon>Gorilla</taxon>
    </lineage>
</organism>
<dbReference type="EMBL" id="CABD030036946">
    <property type="status" value="NOT_ANNOTATED_CDS"/>
    <property type="molecule type" value="Genomic_DNA"/>
</dbReference>
<dbReference type="EMBL" id="CABD030036947">
    <property type="status" value="NOT_ANNOTATED_CDS"/>
    <property type="molecule type" value="Genomic_DNA"/>
</dbReference>
<dbReference type="Proteomes" id="UP000001519">
    <property type="component" value="Chromosome 5"/>
</dbReference>
<reference evidence="1 2" key="2">
    <citation type="journal article" date="2012" name="Nature">
        <title>Insights into hominid evolution from the gorilla genome sequence.</title>
        <authorList>
            <person name="Scally A."/>
            <person name="Dutheil J.Y."/>
            <person name="Hillier L.W."/>
            <person name="Jordan G.E."/>
            <person name="Goodhead I."/>
            <person name="Herrero J."/>
            <person name="Hobolth A."/>
            <person name="Lappalainen T."/>
            <person name="Mailund T."/>
            <person name="Marques-Bonet T."/>
            <person name="McCarthy S."/>
            <person name="Montgomery S.H."/>
            <person name="Schwalie P.C."/>
            <person name="Tang Y.A."/>
            <person name="Ward M.C."/>
            <person name="Xue Y."/>
            <person name="Yngvadottir B."/>
            <person name="Alkan C."/>
            <person name="Andersen L.N."/>
            <person name="Ayub Q."/>
            <person name="Ball E.V."/>
            <person name="Beal K."/>
            <person name="Bradley B.J."/>
            <person name="Chen Y."/>
            <person name="Clee C.M."/>
            <person name="Fitzgerald S."/>
            <person name="Graves T.A."/>
            <person name="Gu Y."/>
            <person name="Heath P."/>
            <person name="Heger A."/>
            <person name="Karakoc E."/>
            <person name="Kolb-Kokocinski A."/>
            <person name="Laird G.K."/>
            <person name="Lunter G."/>
            <person name="Meader S."/>
            <person name="Mort M."/>
            <person name="Mullikin J.C."/>
            <person name="Munch K."/>
            <person name="O'Connor T.D."/>
            <person name="Phillips A.D."/>
            <person name="Prado-Martinez J."/>
            <person name="Rogers A.S."/>
            <person name="Sajjadian S."/>
            <person name="Schmidt D."/>
            <person name="Shaw K."/>
            <person name="Simpson J.T."/>
            <person name="Stenson P.D."/>
            <person name="Turner D.J."/>
            <person name="Vigilant L."/>
            <person name="Vilella A.J."/>
            <person name="Whitener W."/>
            <person name="Zhu B."/>
            <person name="Cooper D.N."/>
            <person name="de Jong P."/>
            <person name="Dermitzakis E.T."/>
            <person name="Eichler E.E."/>
            <person name="Flicek P."/>
            <person name="Goldman N."/>
            <person name="Mundy N.I."/>
            <person name="Ning Z."/>
            <person name="Odom D.T."/>
            <person name="Ponting C.P."/>
            <person name="Quail M.A."/>
            <person name="Ryder O.A."/>
            <person name="Searle S.M."/>
            <person name="Warren W.C."/>
            <person name="Wilson R.K."/>
            <person name="Schierup M.H."/>
            <person name="Rogers J."/>
            <person name="Tyler-Smith C."/>
            <person name="Durbin R."/>
        </authorList>
    </citation>
    <scope>NUCLEOTIDE SEQUENCE [LARGE SCALE GENOMIC DNA]</scope>
</reference>